<evidence type="ECO:0000313" key="3">
    <source>
        <dbReference type="EMBL" id="SFP90066.1"/>
    </source>
</evidence>
<dbReference type="GO" id="GO:0003676">
    <property type="term" value="F:nucleic acid binding"/>
    <property type="evidence" value="ECO:0007669"/>
    <property type="project" value="InterPro"/>
</dbReference>
<dbReference type="PANTHER" id="PTHR34039:SF1">
    <property type="entry name" value="UPF0102 PROTEIN YRAN"/>
    <property type="match status" value="1"/>
</dbReference>
<dbReference type="SUPFAM" id="SSF52980">
    <property type="entry name" value="Restriction endonuclease-like"/>
    <property type="match status" value="1"/>
</dbReference>
<comment type="similarity">
    <text evidence="1 2">Belongs to the UPF0102 family.</text>
</comment>
<dbReference type="InterPro" id="IPR011335">
    <property type="entry name" value="Restrct_endonuc-II-like"/>
</dbReference>
<dbReference type="Pfam" id="PF02021">
    <property type="entry name" value="UPF0102"/>
    <property type="match status" value="1"/>
</dbReference>
<dbReference type="InterPro" id="IPR011856">
    <property type="entry name" value="tRNA_endonuc-like_dom_sf"/>
</dbReference>
<dbReference type="AlphaFoldDB" id="A0A1I5U670"/>
<evidence type="ECO:0000256" key="2">
    <source>
        <dbReference type="HAMAP-Rule" id="MF_00048"/>
    </source>
</evidence>
<dbReference type="Gene3D" id="3.40.1350.10">
    <property type="match status" value="1"/>
</dbReference>
<organism evidence="3 4">
    <name type="scientific">Caldicoprobacter faecalis</name>
    <dbReference type="NCBI Taxonomy" id="937334"/>
    <lineage>
        <taxon>Bacteria</taxon>
        <taxon>Bacillati</taxon>
        <taxon>Bacillota</taxon>
        <taxon>Clostridia</taxon>
        <taxon>Caldicoprobacterales</taxon>
        <taxon>Caldicoprobacteraceae</taxon>
        <taxon>Caldicoprobacter</taxon>
    </lineage>
</organism>
<dbReference type="HAMAP" id="MF_00048">
    <property type="entry name" value="UPF0102"/>
    <property type="match status" value="1"/>
</dbReference>
<dbReference type="STRING" id="937334.SAMN05444406_10622"/>
<proteinExistence type="inferred from homology"/>
<protein>
    <recommendedName>
        <fullName evidence="2">UPF0102 protein SAMN05444406_10622</fullName>
    </recommendedName>
</protein>
<sequence>MNRKELGRWGEERAAEYLHKKGLNIIEHNYRCSIGEMDLIAYHGNTLVFVEIKTRRSLSFGLPAESVTSKKQKKYFKIAQCYMKEKGIKDVNCRFDVVEVMVNSDGSCQFNHIINAF</sequence>
<dbReference type="InterPro" id="IPR003509">
    <property type="entry name" value="UPF0102_YraN-like"/>
</dbReference>
<keyword evidence="3" id="KW-0378">Hydrolase</keyword>
<dbReference type="EMBL" id="FOXR01000006">
    <property type="protein sequence ID" value="SFP90066.1"/>
    <property type="molecule type" value="Genomic_DNA"/>
</dbReference>
<dbReference type="NCBIfam" id="TIGR00252">
    <property type="entry name" value="YraN family protein"/>
    <property type="match status" value="1"/>
</dbReference>
<name>A0A1I5U670_9FIRM</name>
<dbReference type="CDD" id="cd20736">
    <property type="entry name" value="PoNe_Nuclease"/>
    <property type="match status" value="1"/>
</dbReference>
<dbReference type="NCBIfam" id="NF009150">
    <property type="entry name" value="PRK12497.1-3"/>
    <property type="match status" value="1"/>
</dbReference>
<keyword evidence="3" id="KW-0255">Endonuclease</keyword>
<reference evidence="3 4" key="1">
    <citation type="submission" date="2016-10" db="EMBL/GenBank/DDBJ databases">
        <authorList>
            <person name="de Groot N.N."/>
        </authorList>
    </citation>
    <scope>NUCLEOTIDE SEQUENCE [LARGE SCALE GENOMIC DNA]</scope>
    <source>
        <strain evidence="3 4">DSM 20678</strain>
    </source>
</reference>
<keyword evidence="4" id="KW-1185">Reference proteome</keyword>
<dbReference type="RefSeq" id="WP_025746455.1">
    <property type="nucleotide sequence ID" value="NZ_FOXR01000006.1"/>
</dbReference>
<dbReference type="NCBIfam" id="NF009154">
    <property type="entry name" value="PRK12497.3-3"/>
    <property type="match status" value="1"/>
</dbReference>
<evidence type="ECO:0000256" key="1">
    <source>
        <dbReference type="ARBA" id="ARBA00006738"/>
    </source>
</evidence>
<dbReference type="Proteomes" id="UP000198577">
    <property type="component" value="Unassembled WGS sequence"/>
</dbReference>
<accession>A0A1I5U670</accession>
<keyword evidence="3" id="KW-0540">Nuclease</keyword>
<dbReference type="PANTHER" id="PTHR34039">
    <property type="entry name" value="UPF0102 PROTEIN YRAN"/>
    <property type="match status" value="1"/>
</dbReference>
<gene>
    <name evidence="3" type="ORF">SAMN05444406_10622</name>
</gene>
<dbReference type="GO" id="GO:0004519">
    <property type="term" value="F:endonuclease activity"/>
    <property type="evidence" value="ECO:0007669"/>
    <property type="project" value="UniProtKB-KW"/>
</dbReference>
<evidence type="ECO:0000313" key="4">
    <source>
        <dbReference type="Proteomes" id="UP000198577"/>
    </source>
</evidence>
<dbReference type="OrthoDB" id="9802516at2"/>